<dbReference type="GO" id="GO:0051537">
    <property type="term" value="F:2 iron, 2 sulfur cluster binding"/>
    <property type="evidence" value="ECO:0007669"/>
    <property type="project" value="UniProtKB-KW"/>
</dbReference>
<dbReference type="RefSeq" id="WP_205631224.1">
    <property type="nucleotide sequence ID" value="NZ_FLYE01000012.1"/>
</dbReference>
<dbReference type="Proteomes" id="UP000231658">
    <property type="component" value="Unassembled WGS sequence"/>
</dbReference>
<dbReference type="STRING" id="1867952.MTBPR1_20035"/>
<accession>A0A1C3RFW4</accession>
<organism evidence="6 7">
    <name type="scientific">Candidatus Terasakiella magnetica</name>
    <dbReference type="NCBI Taxonomy" id="1867952"/>
    <lineage>
        <taxon>Bacteria</taxon>
        <taxon>Pseudomonadati</taxon>
        <taxon>Pseudomonadota</taxon>
        <taxon>Alphaproteobacteria</taxon>
        <taxon>Rhodospirillales</taxon>
        <taxon>Terasakiellaceae</taxon>
        <taxon>Terasakiella</taxon>
    </lineage>
</organism>
<gene>
    <name evidence="6" type="ORF">MTBPR1_20035</name>
</gene>
<dbReference type="Gene3D" id="2.102.10.10">
    <property type="entry name" value="Rieske [2Fe-2S] iron-sulphur domain"/>
    <property type="match status" value="1"/>
</dbReference>
<sequence>MSNHHLCNVSDIEEEDSKEFFIPKDEKEVSILAVKKDGMISVFLNNCPHLGVPMNLEPNRFLDVEKNFIMCSTHGALFKIDDGECVHGPCMGQNLTQIPHEIRGEELFIDKDL</sequence>
<evidence type="ECO:0000313" key="7">
    <source>
        <dbReference type="Proteomes" id="UP000231658"/>
    </source>
</evidence>
<proteinExistence type="predicted"/>
<keyword evidence="3" id="KW-0408">Iron</keyword>
<name>A0A1C3RFW4_9PROT</name>
<dbReference type="SUPFAM" id="SSF50022">
    <property type="entry name" value="ISP domain"/>
    <property type="match status" value="1"/>
</dbReference>
<protein>
    <submittedName>
        <fullName evidence="6">Putative Rieske 2Fe-2S family protein</fullName>
    </submittedName>
</protein>
<keyword evidence="1" id="KW-0001">2Fe-2S</keyword>
<keyword evidence="4" id="KW-0411">Iron-sulfur</keyword>
<dbReference type="CDD" id="cd03467">
    <property type="entry name" value="Rieske"/>
    <property type="match status" value="1"/>
</dbReference>
<dbReference type="InterPro" id="IPR036922">
    <property type="entry name" value="Rieske_2Fe-2S_sf"/>
</dbReference>
<evidence type="ECO:0000256" key="2">
    <source>
        <dbReference type="ARBA" id="ARBA00022723"/>
    </source>
</evidence>
<evidence type="ECO:0000256" key="1">
    <source>
        <dbReference type="ARBA" id="ARBA00022714"/>
    </source>
</evidence>
<keyword evidence="7" id="KW-1185">Reference proteome</keyword>
<reference evidence="6 7" key="1">
    <citation type="submission" date="2016-07" db="EMBL/GenBank/DDBJ databases">
        <authorList>
            <person name="Lefevre C.T."/>
        </authorList>
    </citation>
    <scope>NUCLEOTIDE SEQUENCE [LARGE SCALE GENOMIC DNA]</scope>
    <source>
        <strain evidence="6">PR1</strain>
    </source>
</reference>
<dbReference type="AlphaFoldDB" id="A0A1C3RFW4"/>
<evidence type="ECO:0000256" key="3">
    <source>
        <dbReference type="ARBA" id="ARBA00023004"/>
    </source>
</evidence>
<evidence type="ECO:0000259" key="5">
    <source>
        <dbReference type="PROSITE" id="PS51296"/>
    </source>
</evidence>
<evidence type="ECO:0000313" key="6">
    <source>
        <dbReference type="EMBL" id="SCA56187.1"/>
    </source>
</evidence>
<feature type="domain" description="Rieske" evidence="5">
    <location>
        <begin position="4"/>
        <end position="109"/>
    </location>
</feature>
<dbReference type="GO" id="GO:0046872">
    <property type="term" value="F:metal ion binding"/>
    <property type="evidence" value="ECO:0007669"/>
    <property type="project" value="UniProtKB-KW"/>
</dbReference>
<dbReference type="PANTHER" id="PTHR40261:SF1">
    <property type="entry name" value="RIESKE DOMAIN-CONTAINING PROTEIN"/>
    <property type="match status" value="1"/>
</dbReference>
<dbReference type="Pfam" id="PF00355">
    <property type="entry name" value="Rieske"/>
    <property type="match status" value="1"/>
</dbReference>
<dbReference type="InterPro" id="IPR017941">
    <property type="entry name" value="Rieske_2Fe-2S"/>
</dbReference>
<keyword evidence="2" id="KW-0479">Metal-binding</keyword>
<dbReference type="PROSITE" id="PS51296">
    <property type="entry name" value="RIESKE"/>
    <property type="match status" value="1"/>
</dbReference>
<dbReference type="PANTHER" id="PTHR40261">
    <property type="match status" value="1"/>
</dbReference>
<dbReference type="EMBL" id="FLYE01000012">
    <property type="protein sequence ID" value="SCA56187.1"/>
    <property type="molecule type" value="Genomic_DNA"/>
</dbReference>
<evidence type="ECO:0000256" key="4">
    <source>
        <dbReference type="ARBA" id="ARBA00023014"/>
    </source>
</evidence>